<protein>
    <submittedName>
        <fullName evidence="3">Uncharacterized protein</fullName>
    </submittedName>
</protein>
<feature type="signal peptide" evidence="2">
    <location>
        <begin position="1"/>
        <end position="21"/>
    </location>
</feature>
<keyword evidence="1" id="KW-0472">Membrane</keyword>
<evidence type="ECO:0000256" key="2">
    <source>
        <dbReference type="SAM" id="SignalP"/>
    </source>
</evidence>
<dbReference type="SUPFAM" id="SSF90112">
    <property type="entry name" value="Neurotransmitter-gated ion-channel transmembrane pore"/>
    <property type="match status" value="1"/>
</dbReference>
<evidence type="ECO:0000313" key="3">
    <source>
        <dbReference type="EMBL" id="EPB78494.1"/>
    </source>
</evidence>
<feature type="transmembrane region" description="Helical" evidence="1">
    <location>
        <begin position="71"/>
        <end position="89"/>
    </location>
</feature>
<keyword evidence="1" id="KW-1133">Transmembrane helix</keyword>
<proteinExistence type="predicted"/>
<dbReference type="Gene3D" id="1.20.58.390">
    <property type="entry name" value="Neurotransmitter-gated ion-channel transmembrane domain"/>
    <property type="match status" value="1"/>
</dbReference>
<feature type="chain" id="PRO_5002307545" evidence="2">
    <location>
        <begin position="22"/>
        <end position="113"/>
    </location>
</feature>
<dbReference type="AlphaFoldDB" id="A0A0D6M303"/>
<dbReference type="Proteomes" id="UP000054495">
    <property type="component" value="Unassembled WGS sequence"/>
</dbReference>
<dbReference type="GO" id="GO:0006811">
    <property type="term" value="P:monoatomic ion transport"/>
    <property type="evidence" value="ECO:0007669"/>
    <property type="project" value="InterPro"/>
</dbReference>
<reference evidence="3 4" key="1">
    <citation type="submission" date="2013-05" db="EMBL/GenBank/DDBJ databases">
        <title>Draft genome of the parasitic nematode Anyclostoma ceylanicum.</title>
        <authorList>
            <person name="Mitreva M."/>
        </authorList>
    </citation>
    <scope>NUCLEOTIDE SEQUENCE [LARGE SCALE GENOMIC DNA]</scope>
</reference>
<evidence type="ECO:0000313" key="4">
    <source>
        <dbReference type="Proteomes" id="UP000054495"/>
    </source>
</evidence>
<keyword evidence="4" id="KW-1185">Reference proteome</keyword>
<sequence>MGPVIFTAGFLTVPLIHFCSASLAETRLYSDLLNGHSMDLSTYVVNGEWTIISSPAENGKEKKSHLPGFNLIIPSILICVMTVFGFSLPPDAGEKITLRTVSSFSEKFLEIHS</sequence>
<dbReference type="EMBL" id="KE124811">
    <property type="protein sequence ID" value="EPB78494.1"/>
    <property type="molecule type" value="Genomic_DNA"/>
</dbReference>
<accession>A0A0D6M303</accession>
<gene>
    <name evidence="3" type="ORF">ANCCEY_02454</name>
</gene>
<evidence type="ECO:0000256" key="1">
    <source>
        <dbReference type="SAM" id="Phobius"/>
    </source>
</evidence>
<organism evidence="3 4">
    <name type="scientific">Ancylostoma ceylanicum</name>
    <dbReference type="NCBI Taxonomy" id="53326"/>
    <lineage>
        <taxon>Eukaryota</taxon>
        <taxon>Metazoa</taxon>
        <taxon>Ecdysozoa</taxon>
        <taxon>Nematoda</taxon>
        <taxon>Chromadorea</taxon>
        <taxon>Rhabditida</taxon>
        <taxon>Rhabditina</taxon>
        <taxon>Rhabditomorpha</taxon>
        <taxon>Strongyloidea</taxon>
        <taxon>Ancylostomatidae</taxon>
        <taxon>Ancylostomatinae</taxon>
        <taxon>Ancylostoma</taxon>
    </lineage>
</organism>
<dbReference type="GO" id="GO:0016020">
    <property type="term" value="C:membrane"/>
    <property type="evidence" value="ECO:0007669"/>
    <property type="project" value="InterPro"/>
</dbReference>
<dbReference type="InterPro" id="IPR036719">
    <property type="entry name" value="Neuro-gated_channel_TM_sf"/>
</dbReference>
<keyword evidence="2" id="KW-0732">Signal</keyword>
<name>A0A0D6M303_9BILA</name>
<keyword evidence="1" id="KW-0812">Transmembrane</keyword>
<dbReference type="InterPro" id="IPR038050">
    <property type="entry name" value="Neuro_actylchol_rec"/>
</dbReference>